<organism evidence="1 2">
    <name type="scientific">Apiospora hydei</name>
    <dbReference type="NCBI Taxonomy" id="1337664"/>
    <lineage>
        <taxon>Eukaryota</taxon>
        <taxon>Fungi</taxon>
        <taxon>Dikarya</taxon>
        <taxon>Ascomycota</taxon>
        <taxon>Pezizomycotina</taxon>
        <taxon>Sordariomycetes</taxon>
        <taxon>Xylariomycetidae</taxon>
        <taxon>Amphisphaeriales</taxon>
        <taxon>Apiosporaceae</taxon>
        <taxon>Apiospora</taxon>
    </lineage>
</organism>
<dbReference type="Proteomes" id="UP001433268">
    <property type="component" value="Unassembled WGS sequence"/>
</dbReference>
<accession>A0ABR1UQ54</accession>
<protein>
    <recommendedName>
        <fullName evidence="3">Protein kinase domain-containing protein</fullName>
    </recommendedName>
</protein>
<sequence length="452" mass="51577">MEDAAKTDILKAWTKVEALISEHGLQASVSQISPNEEETQEFLLQLNVRSLDVVDALERGILMSPRANEAEELEPIIGDDVMQRLHVSSQLRMRQIVVKQAQDYQTSSPPTYQRLLKEYKDYGAHMDPREIPSVERRLQRLAELLAVTKSSEFRALRCLGVSQRPAENRFEFTFEVPTEAEGCTWTHQPDQSLQFETKSAADRCCVTLLELISDPRQRRRPSLNQRLRISHQLAKAVQKWHILGWVHQGINSSNVIFFKRDGLVDYDEPYLHGFAFSRPDADPSIGRDESTLEVNLYRHPDRQGPGRKGHQKTHDMYSLGVVMLEIGLWQSAKDIVMPRSKTQAPNAPDTPSPFAVQKKLETSCEQRLPHYAGELYTSAVAACLTSACSVEVDDKKGHLWPDNSKPVSSTSWPRAFRYNTASILSLSRNYSRPPWPYYPLSMQQGQPYNFKR</sequence>
<dbReference type="SUPFAM" id="SSF56112">
    <property type="entry name" value="Protein kinase-like (PK-like)"/>
    <property type="match status" value="1"/>
</dbReference>
<evidence type="ECO:0008006" key="3">
    <source>
        <dbReference type="Google" id="ProtNLM"/>
    </source>
</evidence>
<dbReference type="PANTHER" id="PTHR37542:SF3">
    <property type="entry name" value="PRION-INHIBITION AND PROPAGATION HELO DOMAIN-CONTAINING PROTEIN"/>
    <property type="match status" value="1"/>
</dbReference>
<name>A0ABR1UQ54_9PEZI</name>
<evidence type="ECO:0000313" key="1">
    <source>
        <dbReference type="EMBL" id="KAK8061060.1"/>
    </source>
</evidence>
<gene>
    <name evidence="1" type="ORF">PG997_015281</name>
</gene>
<dbReference type="Gene3D" id="1.10.510.10">
    <property type="entry name" value="Transferase(Phosphotransferase) domain 1"/>
    <property type="match status" value="1"/>
</dbReference>
<dbReference type="EMBL" id="JAQQWN010000011">
    <property type="protein sequence ID" value="KAK8061060.1"/>
    <property type="molecule type" value="Genomic_DNA"/>
</dbReference>
<dbReference type="InterPro" id="IPR011009">
    <property type="entry name" value="Kinase-like_dom_sf"/>
</dbReference>
<comment type="caution">
    <text evidence="1">The sequence shown here is derived from an EMBL/GenBank/DDBJ whole genome shotgun (WGS) entry which is preliminary data.</text>
</comment>
<proteinExistence type="predicted"/>
<keyword evidence="2" id="KW-1185">Reference proteome</keyword>
<dbReference type="GeneID" id="92052655"/>
<evidence type="ECO:0000313" key="2">
    <source>
        <dbReference type="Proteomes" id="UP001433268"/>
    </source>
</evidence>
<reference evidence="1 2" key="1">
    <citation type="submission" date="2023-01" db="EMBL/GenBank/DDBJ databases">
        <title>Analysis of 21 Apiospora genomes using comparative genomics revels a genus with tremendous synthesis potential of carbohydrate active enzymes and secondary metabolites.</title>
        <authorList>
            <person name="Sorensen T."/>
        </authorList>
    </citation>
    <scope>NUCLEOTIDE SEQUENCE [LARGE SCALE GENOMIC DNA]</scope>
    <source>
        <strain evidence="1 2">CBS 114990</strain>
    </source>
</reference>
<dbReference type="RefSeq" id="XP_066660480.1">
    <property type="nucleotide sequence ID" value="XM_066819595.1"/>
</dbReference>
<dbReference type="PANTHER" id="PTHR37542">
    <property type="entry name" value="HELO DOMAIN-CONTAINING PROTEIN-RELATED"/>
    <property type="match status" value="1"/>
</dbReference>